<name>A0A8B2NCM8_9HYPH</name>
<reference evidence="1 2" key="1">
    <citation type="submission" date="2018-05" db="EMBL/GenBank/DDBJ databases">
        <title>Acuticoccus sediminis sp. nov., isolated from deep-sea sediment of Indian Ocean.</title>
        <authorList>
            <person name="Liu X."/>
            <person name="Lai Q."/>
            <person name="Du Y."/>
            <person name="Sun F."/>
            <person name="Zhang X."/>
            <person name="Wang S."/>
            <person name="Shao Z."/>
        </authorList>
    </citation>
    <scope>NUCLEOTIDE SEQUENCE [LARGE SCALE GENOMIC DNA]</scope>
    <source>
        <strain evidence="1 2">PTG4-2</strain>
    </source>
</reference>
<evidence type="ECO:0000313" key="1">
    <source>
        <dbReference type="EMBL" id="RAH96062.1"/>
    </source>
</evidence>
<comment type="caution">
    <text evidence="1">The sequence shown here is derived from an EMBL/GenBank/DDBJ whole genome shotgun (WGS) entry which is preliminary data.</text>
</comment>
<proteinExistence type="predicted"/>
<accession>A0A8B2NCM8</accession>
<protein>
    <submittedName>
        <fullName evidence="1">Uncharacterized protein</fullName>
    </submittedName>
</protein>
<dbReference type="RefSeq" id="WP_146620185.1">
    <property type="nucleotide sequence ID" value="NZ_QHHQ01000017.1"/>
</dbReference>
<organism evidence="1 2">
    <name type="scientific">Acuticoccus sediminis</name>
    <dbReference type="NCBI Taxonomy" id="2184697"/>
    <lineage>
        <taxon>Bacteria</taxon>
        <taxon>Pseudomonadati</taxon>
        <taxon>Pseudomonadota</taxon>
        <taxon>Alphaproteobacteria</taxon>
        <taxon>Hyphomicrobiales</taxon>
        <taxon>Amorphaceae</taxon>
        <taxon>Acuticoccus</taxon>
    </lineage>
</organism>
<dbReference type="EMBL" id="QHHQ01000017">
    <property type="protein sequence ID" value="RAH96062.1"/>
    <property type="molecule type" value="Genomic_DNA"/>
</dbReference>
<keyword evidence="2" id="KW-1185">Reference proteome</keyword>
<dbReference type="Proteomes" id="UP000249590">
    <property type="component" value="Unassembled WGS sequence"/>
</dbReference>
<gene>
    <name evidence="1" type="ORF">DLJ53_33480</name>
</gene>
<sequence length="208" mass="22669">MGGKTEERITPDTPFAIASILVGRDAFVDKVRWSCVTEQEDDTLAKLRISEIEKGLTFQQATTAEVCETAVAEAARRGTFDGLYWWFNPQNPRGAYEQILRQALQNSTDTGIPIHESFKNEGNGKTHGLSCALAFEAGYRFGTENPDKDPAPNMPDEQVQALVQQCLVSGSTLPRTAGVVAGAKRAQARGEDITALVPDARSAEARQR</sequence>
<dbReference type="AlphaFoldDB" id="A0A8B2NCM8"/>
<evidence type="ECO:0000313" key="2">
    <source>
        <dbReference type="Proteomes" id="UP000249590"/>
    </source>
</evidence>